<organism evidence="1 2">
    <name type="scientific">Amphibiibacter pelophylacis</name>
    <dbReference type="NCBI Taxonomy" id="1799477"/>
    <lineage>
        <taxon>Bacteria</taxon>
        <taxon>Pseudomonadati</taxon>
        <taxon>Pseudomonadota</taxon>
        <taxon>Betaproteobacteria</taxon>
        <taxon>Burkholderiales</taxon>
        <taxon>Sphaerotilaceae</taxon>
        <taxon>Amphibiibacter</taxon>
    </lineage>
</organism>
<gene>
    <name evidence="1" type="ORF">RV045_07430</name>
</gene>
<proteinExistence type="predicted"/>
<reference evidence="1" key="1">
    <citation type="submission" date="2023-10" db="EMBL/GenBank/DDBJ databases">
        <title>Amphibacter perezi, gen. nov., sp. nov. a novel taxa of the family Comamonadaceae, class Betaproteobacteria isolated from the skin microbiota of Pelophylax perezi from different populations.</title>
        <authorList>
            <person name="Costa S."/>
            <person name="Proenca D.N."/>
            <person name="Lopes I."/>
            <person name="Morais P.V."/>
        </authorList>
    </citation>
    <scope>NUCLEOTIDE SEQUENCE</scope>
    <source>
        <strain evidence="1">SL12-8</strain>
    </source>
</reference>
<protein>
    <submittedName>
        <fullName evidence="1">YihY/virulence factor BrkB family protein</fullName>
    </submittedName>
</protein>
<comment type="caution">
    <text evidence="1">The sequence shown here is derived from an EMBL/GenBank/DDBJ whole genome shotgun (WGS) entry which is preliminary data.</text>
</comment>
<sequence length="358" mass="38250">MVLTSFADRLRALVSALYGALLPLLSWRNWLLAARVFWGAGQRYSRGAGISHGAAVAFFTALSLAPLLVVATKVMVLLLSRDAVQQQLLGYMSSWLGPQETQFLAELIQRALNTQYDLSLENRTAWIALVTTLIGATAVFIELRTALLGMATQPTETFSLWGLLKVRILAAAIVIGASFLLSVALLLQTASQMLVGWLSTRVELLVPVVQLADLLLGLFFIGLVFALLIRALSGLGMSKRHAAIAGGVGAILFMLGRYAIGWYIAHSATQSALGAAGSLTVILIWVYWTSQIFLFSGAIGIELTERSRPEPAPAAAESAVEPAATADPQSSTSVPEEPAHDDVRDNAQPESANRPAPA</sequence>
<keyword evidence="2" id="KW-1185">Reference proteome</keyword>
<accession>A0ACC6P256</accession>
<evidence type="ECO:0000313" key="1">
    <source>
        <dbReference type="EMBL" id="MEJ7138260.1"/>
    </source>
</evidence>
<name>A0ACC6P256_9BURK</name>
<dbReference type="Proteomes" id="UP001364695">
    <property type="component" value="Unassembled WGS sequence"/>
</dbReference>
<evidence type="ECO:0000313" key="2">
    <source>
        <dbReference type="Proteomes" id="UP001364695"/>
    </source>
</evidence>
<dbReference type="EMBL" id="JAWDIE010000009">
    <property type="protein sequence ID" value="MEJ7138260.1"/>
    <property type="molecule type" value="Genomic_DNA"/>
</dbReference>